<dbReference type="Pfam" id="PF00022">
    <property type="entry name" value="Actin"/>
    <property type="match status" value="1"/>
</dbReference>
<dbReference type="AlphaFoldDB" id="A0A6B2L7N3"/>
<evidence type="ECO:0000256" key="4">
    <source>
        <dbReference type="ARBA" id="ARBA00022840"/>
    </source>
</evidence>
<dbReference type="Gene3D" id="3.30.420.40">
    <property type="match status" value="2"/>
</dbReference>
<dbReference type="EMBL" id="GIBP01004064">
    <property type="protein sequence ID" value="NDV33033.1"/>
    <property type="molecule type" value="Transcribed_RNA"/>
</dbReference>
<dbReference type="Gene3D" id="3.90.640.10">
    <property type="entry name" value="Actin, Chain A, domain 4"/>
    <property type="match status" value="1"/>
</dbReference>
<evidence type="ECO:0000256" key="6">
    <source>
        <dbReference type="ARBA" id="ARBA00025474"/>
    </source>
</evidence>
<dbReference type="InterPro" id="IPR004000">
    <property type="entry name" value="Actin"/>
</dbReference>
<proteinExistence type="inferred from homology"/>
<sequence>MDEVAAIVVDGGSGYFKAGFAGEDTPRAAFPPVVGLALKGYYVGYDAQEQRDVVSLKHPIKNGLVTQWDNLEKLLHYTYTNELKVHSEDHPVLLSEPPANPKAHREKLSEVMFERFNVPAMYLTIQGILSLYAAGRTTGMILDSGAGASYALAAFEGYSLPHSLVRLDLAGGDLTRFLMRLLKQTPYSSPFLQHPETVRAIKEQLCYIAPYLEDEIQKPPSSLHQTYQLPDGQVITLGSERCLCPEALFRPSLVGYEFLGVQECIYHSIMKADVDYRRFFYKNLVVTGGNTLFAGFVGRIEREVRLFAPPSMSIDVIAPPERKELCWIGGSILASLSTFQQMWISKEEYDESGPYIGIRKCF</sequence>
<dbReference type="PROSITE" id="PS00432">
    <property type="entry name" value="ACTINS_2"/>
    <property type="match status" value="1"/>
</dbReference>
<dbReference type="SUPFAM" id="SSF53067">
    <property type="entry name" value="Actin-like ATPase domain"/>
    <property type="match status" value="2"/>
</dbReference>
<dbReference type="FunFam" id="3.30.420.40:FF:000058">
    <property type="entry name" value="Putative actin-related protein 5"/>
    <property type="match status" value="1"/>
</dbReference>
<accession>A0A6B2L7N3</accession>
<dbReference type="InterPro" id="IPR004001">
    <property type="entry name" value="Actin_CS"/>
</dbReference>
<dbReference type="SMART" id="SM00268">
    <property type="entry name" value="ACTIN"/>
    <property type="match status" value="1"/>
</dbReference>
<evidence type="ECO:0000256" key="1">
    <source>
        <dbReference type="ARBA" id="ARBA00004245"/>
    </source>
</evidence>
<evidence type="ECO:0000256" key="2">
    <source>
        <dbReference type="ARBA" id="ARBA00022490"/>
    </source>
</evidence>
<evidence type="ECO:0008006" key="9">
    <source>
        <dbReference type="Google" id="ProtNLM"/>
    </source>
</evidence>
<keyword evidence="2" id="KW-0963">Cytoplasm</keyword>
<name>A0A6B2L7N3_9EUKA</name>
<dbReference type="InterPro" id="IPR043129">
    <property type="entry name" value="ATPase_NBD"/>
</dbReference>
<comment type="similarity">
    <text evidence="7">Belongs to the actin family.</text>
</comment>
<dbReference type="PRINTS" id="PR00190">
    <property type="entry name" value="ACTIN"/>
</dbReference>
<comment type="function">
    <text evidence="6">Actins are highly conserved proteins that are involved in various types of cell motility and are ubiquitously expressed in all eukaryotic cells. Multiple isoforms are involved in various cellular functions such as cytoskeleton structure, cell mobility, chromosome movement and muscle contraction.</text>
</comment>
<organism evidence="8">
    <name type="scientific">Arcella intermedia</name>
    <dbReference type="NCBI Taxonomy" id="1963864"/>
    <lineage>
        <taxon>Eukaryota</taxon>
        <taxon>Amoebozoa</taxon>
        <taxon>Tubulinea</taxon>
        <taxon>Elardia</taxon>
        <taxon>Arcellinida</taxon>
        <taxon>Sphaerothecina</taxon>
        <taxon>Arcellidae</taxon>
        <taxon>Arcella</taxon>
    </lineage>
</organism>
<reference evidence="8" key="1">
    <citation type="journal article" date="2020" name="J. Eukaryot. Microbiol.">
        <title>De novo Sequencing, Assembly and Annotation of the Transcriptome for the Free-Living Testate Amoeba Arcella intermedia.</title>
        <authorList>
            <person name="Ribeiro G.M."/>
            <person name="Porfirio-Sousa A.L."/>
            <person name="Maurer-Alcala X.X."/>
            <person name="Katz L.A."/>
            <person name="Lahr D.J.G."/>
        </authorList>
    </citation>
    <scope>NUCLEOTIDE SEQUENCE</scope>
</reference>
<evidence type="ECO:0000256" key="7">
    <source>
        <dbReference type="RuleBase" id="RU000487"/>
    </source>
</evidence>
<dbReference type="GO" id="GO:0005524">
    <property type="term" value="F:ATP binding"/>
    <property type="evidence" value="ECO:0007669"/>
    <property type="project" value="UniProtKB-KW"/>
</dbReference>
<evidence type="ECO:0000256" key="3">
    <source>
        <dbReference type="ARBA" id="ARBA00022741"/>
    </source>
</evidence>
<keyword evidence="5" id="KW-0206">Cytoskeleton</keyword>
<dbReference type="FunFam" id="3.90.640.10:FF:000007">
    <property type="entry name" value="Actin like 7B"/>
    <property type="match status" value="1"/>
</dbReference>
<dbReference type="GO" id="GO:0016192">
    <property type="term" value="P:vesicle-mediated transport"/>
    <property type="evidence" value="ECO:0007669"/>
    <property type="project" value="UniProtKB-ARBA"/>
</dbReference>
<comment type="subcellular location">
    <subcellularLocation>
        <location evidence="1">Cytoplasm</location>
        <location evidence="1">Cytoskeleton</location>
    </subcellularLocation>
</comment>
<dbReference type="PANTHER" id="PTHR11937">
    <property type="entry name" value="ACTIN"/>
    <property type="match status" value="1"/>
</dbReference>
<evidence type="ECO:0000256" key="5">
    <source>
        <dbReference type="ARBA" id="ARBA00023212"/>
    </source>
</evidence>
<protein>
    <recommendedName>
        <fullName evidence="9">Actin</fullName>
    </recommendedName>
</protein>
<dbReference type="GO" id="GO:0005856">
    <property type="term" value="C:cytoskeleton"/>
    <property type="evidence" value="ECO:0007669"/>
    <property type="project" value="UniProtKB-SubCell"/>
</dbReference>
<keyword evidence="4" id="KW-0067">ATP-binding</keyword>
<evidence type="ECO:0000313" key="8">
    <source>
        <dbReference type="EMBL" id="NDV33033.1"/>
    </source>
</evidence>
<dbReference type="FunFam" id="3.30.420.40:FF:000148">
    <property type="entry name" value="Actin, alpha skeletal muscle"/>
    <property type="match status" value="1"/>
</dbReference>
<keyword evidence="3" id="KW-0547">Nucleotide-binding</keyword>